<dbReference type="Pfam" id="PF17919">
    <property type="entry name" value="RT_RNaseH_2"/>
    <property type="match status" value="1"/>
</dbReference>
<evidence type="ECO:0000256" key="3">
    <source>
        <dbReference type="ARBA" id="ARBA00022722"/>
    </source>
</evidence>
<dbReference type="AlphaFoldDB" id="A0AAV2QZ29"/>
<dbReference type="PANTHER" id="PTHR37984:SF9">
    <property type="entry name" value="INTEGRASE CATALYTIC DOMAIN-CONTAINING PROTEIN"/>
    <property type="match status" value="1"/>
</dbReference>
<dbReference type="InterPro" id="IPR043502">
    <property type="entry name" value="DNA/RNA_pol_sf"/>
</dbReference>
<sequence>MQRLIHGHDGKEPVKAAVIVDDVCVTGNNAEEHFANLHEFIFRLFAAGLKANINKCKFYQNQVKFLGKIVDRDGIKLDPATTEAIVKMPVPKDQSRLRSFLGSMSYIGRHVPGLREARAPLDALLTPETKYSWGPVQDKAFNSCKILAGNSARLLHFDPKKPIVLTTDASPHGLGACLSHKVAIDGKMRLQPVAYASCSLKPSEQSYAQVDREGLAVYWAVKHFKSYLWC</sequence>
<dbReference type="SUPFAM" id="SSF56672">
    <property type="entry name" value="DNA/RNA polymerases"/>
    <property type="match status" value="1"/>
</dbReference>
<dbReference type="Gene3D" id="3.30.70.270">
    <property type="match status" value="2"/>
</dbReference>
<proteinExistence type="predicted"/>
<comment type="caution">
    <text evidence="7">The sequence shown here is derived from an EMBL/GenBank/DDBJ whole genome shotgun (WGS) entry which is preliminary data.</text>
</comment>
<evidence type="ECO:0000256" key="4">
    <source>
        <dbReference type="ARBA" id="ARBA00022759"/>
    </source>
</evidence>
<dbReference type="InterPro" id="IPR043128">
    <property type="entry name" value="Rev_trsase/Diguanyl_cyclase"/>
</dbReference>
<keyword evidence="5" id="KW-0695">RNA-directed DNA polymerase</keyword>
<reference evidence="7 8" key="1">
    <citation type="submission" date="2024-05" db="EMBL/GenBank/DDBJ databases">
        <authorList>
            <person name="Wallberg A."/>
        </authorList>
    </citation>
    <scope>NUCLEOTIDE SEQUENCE [LARGE SCALE GENOMIC DNA]</scope>
</reference>
<keyword evidence="4" id="KW-0378">Hydrolase</keyword>
<evidence type="ECO:0000256" key="2">
    <source>
        <dbReference type="ARBA" id="ARBA00022695"/>
    </source>
</evidence>
<dbReference type="InterPro" id="IPR041577">
    <property type="entry name" value="RT_RNaseH_2"/>
</dbReference>
<dbReference type="GO" id="GO:0003964">
    <property type="term" value="F:RNA-directed DNA polymerase activity"/>
    <property type="evidence" value="ECO:0007669"/>
    <property type="project" value="UniProtKB-KW"/>
</dbReference>
<evidence type="ECO:0000313" key="7">
    <source>
        <dbReference type="EMBL" id="CAL4108378.1"/>
    </source>
</evidence>
<dbReference type="FunFam" id="3.10.20.370:FF:000001">
    <property type="entry name" value="Retrovirus-related Pol polyprotein from transposon 17.6-like protein"/>
    <property type="match status" value="1"/>
</dbReference>
<dbReference type="FunFam" id="3.30.70.270:FF:000020">
    <property type="entry name" value="Transposon Tf2-6 polyprotein-like Protein"/>
    <property type="match status" value="1"/>
</dbReference>
<evidence type="ECO:0000259" key="6">
    <source>
        <dbReference type="Pfam" id="PF17919"/>
    </source>
</evidence>
<keyword evidence="8" id="KW-1185">Reference proteome</keyword>
<keyword evidence="2" id="KW-0548">Nucleotidyltransferase</keyword>
<protein>
    <recommendedName>
        <fullName evidence="1">RNA-directed DNA polymerase</fullName>
        <ecNumber evidence="1">2.7.7.49</ecNumber>
    </recommendedName>
</protein>
<keyword evidence="4" id="KW-0255">Endonuclease</keyword>
<dbReference type="InterPro" id="IPR050951">
    <property type="entry name" value="Retrovirus_Pol_polyprotein"/>
</dbReference>
<accession>A0AAV2QZ29</accession>
<dbReference type="PANTHER" id="PTHR37984">
    <property type="entry name" value="PROTEIN CBG26694"/>
    <property type="match status" value="1"/>
</dbReference>
<feature type="domain" description="Reverse transcriptase/retrotransposon-derived protein RNase H-like" evidence="6">
    <location>
        <begin position="133"/>
        <end position="229"/>
    </location>
</feature>
<dbReference type="Gene3D" id="3.10.20.370">
    <property type="match status" value="1"/>
</dbReference>
<evidence type="ECO:0000256" key="5">
    <source>
        <dbReference type="ARBA" id="ARBA00022918"/>
    </source>
</evidence>
<gene>
    <name evidence="7" type="ORF">MNOR_LOCUS18875</name>
</gene>
<dbReference type="EC" id="2.7.7.49" evidence="1"/>
<keyword evidence="2" id="KW-0808">Transferase</keyword>
<name>A0AAV2QZ29_MEGNR</name>
<feature type="non-terminal residue" evidence="7">
    <location>
        <position position="230"/>
    </location>
</feature>
<dbReference type="GO" id="GO:0004519">
    <property type="term" value="F:endonuclease activity"/>
    <property type="evidence" value="ECO:0007669"/>
    <property type="project" value="UniProtKB-KW"/>
</dbReference>
<evidence type="ECO:0000256" key="1">
    <source>
        <dbReference type="ARBA" id="ARBA00012493"/>
    </source>
</evidence>
<keyword evidence="3" id="KW-0540">Nuclease</keyword>
<evidence type="ECO:0000313" key="8">
    <source>
        <dbReference type="Proteomes" id="UP001497623"/>
    </source>
</evidence>
<dbReference type="Proteomes" id="UP001497623">
    <property type="component" value="Unassembled WGS sequence"/>
</dbReference>
<organism evidence="7 8">
    <name type="scientific">Meganyctiphanes norvegica</name>
    <name type="common">Northern krill</name>
    <name type="synonym">Thysanopoda norvegica</name>
    <dbReference type="NCBI Taxonomy" id="48144"/>
    <lineage>
        <taxon>Eukaryota</taxon>
        <taxon>Metazoa</taxon>
        <taxon>Ecdysozoa</taxon>
        <taxon>Arthropoda</taxon>
        <taxon>Crustacea</taxon>
        <taxon>Multicrustacea</taxon>
        <taxon>Malacostraca</taxon>
        <taxon>Eumalacostraca</taxon>
        <taxon>Eucarida</taxon>
        <taxon>Euphausiacea</taxon>
        <taxon>Euphausiidae</taxon>
        <taxon>Meganyctiphanes</taxon>
    </lineage>
</organism>
<dbReference type="EMBL" id="CAXKWB010013741">
    <property type="protein sequence ID" value="CAL4108378.1"/>
    <property type="molecule type" value="Genomic_DNA"/>
</dbReference>